<evidence type="ECO:0000313" key="2">
    <source>
        <dbReference type="EMBL" id="MDR6938508.1"/>
    </source>
</evidence>
<organism evidence="2 3">
    <name type="scientific">Arcanobacterium hippocoleae</name>
    <dbReference type="NCBI Taxonomy" id="149017"/>
    <lineage>
        <taxon>Bacteria</taxon>
        <taxon>Bacillati</taxon>
        <taxon>Actinomycetota</taxon>
        <taxon>Actinomycetes</taxon>
        <taxon>Actinomycetales</taxon>
        <taxon>Actinomycetaceae</taxon>
        <taxon>Arcanobacterium</taxon>
    </lineage>
</organism>
<keyword evidence="1" id="KW-1133">Transmembrane helix</keyword>
<evidence type="ECO:0000313" key="3">
    <source>
        <dbReference type="Proteomes" id="UP001266099"/>
    </source>
</evidence>
<dbReference type="EMBL" id="JAVDUJ010000001">
    <property type="protein sequence ID" value="MDR6938508.1"/>
    <property type="molecule type" value="Genomic_DNA"/>
</dbReference>
<feature type="transmembrane region" description="Helical" evidence="1">
    <location>
        <begin position="41"/>
        <end position="60"/>
    </location>
</feature>
<comment type="caution">
    <text evidence="2">The sequence shown here is derived from an EMBL/GenBank/DDBJ whole genome shotgun (WGS) entry which is preliminary data.</text>
</comment>
<dbReference type="RefSeq" id="WP_309954405.1">
    <property type="nucleotide sequence ID" value="NZ_JAVDUJ010000001.1"/>
</dbReference>
<accession>A0ABU1SZI0</accession>
<dbReference type="Proteomes" id="UP001266099">
    <property type="component" value="Unassembled WGS sequence"/>
</dbReference>
<feature type="transmembrane region" description="Helical" evidence="1">
    <location>
        <begin position="12"/>
        <end position="35"/>
    </location>
</feature>
<sequence>MWANFVTNRRWVWPLFALLVIGTVVFAVLWMSGVVHPVTGVANAAGFAICAIGLVAWHLATRGLQR</sequence>
<reference evidence="2 3" key="1">
    <citation type="submission" date="2023-07" db="EMBL/GenBank/DDBJ databases">
        <title>Sequencing the genomes of 1000 actinobacteria strains.</title>
        <authorList>
            <person name="Klenk H.-P."/>
        </authorList>
    </citation>
    <scope>NUCLEOTIDE SEQUENCE [LARGE SCALE GENOMIC DNA]</scope>
    <source>
        <strain evidence="2 3">DSM 15539</strain>
    </source>
</reference>
<evidence type="ECO:0000256" key="1">
    <source>
        <dbReference type="SAM" id="Phobius"/>
    </source>
</evidence>
<proteinExistence type="predicted"/>
<keyword evidence="1" id="KW-0472">Membrane</keyword>
<keyword evidence="1" id="KW-0812">Transmembrane</keyword>
<gene>
    <name evidence="2" type="ORF">J2S36_000051</name>
</gene>
<protein>
    <submittedName>
        <fullName evidence="2">RND superfamily exporter protein</fullName>
    </submittedName>
</protein>
<keyword evidence="3" id="KW-1185">Reference proteome</keyword>
<name>A0ABU1SZI0_9ACTO</name>